<dbReference type="PROSITE" id="PS50043">
    <property type="entry name" value="HTH_LUXR_2"/>
    <property type="match status" value="1"/>
</dbReference>
<protein>
    <submittedName>
        <fullName evidence="6">Response regulator transcription factor</fullName>
    </submittedName>
</protein>
<evidence type="ECO:0000259" key="5">
    <source>
        <dbReference type="PROSITE" id="PS50043"/>
    </source>
</evidence>
<keyword evidence="3" id="KW-0804">Transcription</keyword>
<dbReference type="PANTHER" id="PTHR44688:SF16">
    <property type="entry name" value="DNA-BINDING TRANSCRIPTIONAL ACTIVATOR DEVR_DOSR"/>
    <property type="match status" value="1"/>
</dbReference>
<gene>
    <name evidence="6" type="ORF">ACFP2T_38525</name>
</gene>
<feature type="domain" description="HTH luxR-type" evidence="5">
    <location>
        <begin position="102"/>
        <end position="167"/>
    </location>
</feature>
<evidence type="ECO:0000256" key="4">
    <source>
        <dbReference type="SAM" id="Phobius"/>
    </source>
</evidence>
<dbReference type="InterPro" id="IPR036388">
    <property type="entry name" value="WH-like_DNA-bd_sf"/>
</dbReference>
<keyword evidence="4" id="KW-0472">Membrane</keyword>
<dbReference type="CDD" id="cd06170">
    <property type="entry name" value="LuxR_C_like"/>
    <property type="match status" value="1"/>
</dbReference>
<keyword evidence="4" id="KW-1133">Transmembrane helix</keyword>
<name>A0ABW1KMD1_9ACTN</name>
<dbReference type="PRINTS" id="PR00038">
    <property type="entry name" value="HTHLUXR"/>
</dbReference>
<keyword evidence="2" id="KW-0238">DNA-binding</keyword>
<keyword evidence="4" id="KW-0812">Transmembrane</keyword>
<dbReference type="Proteomes" id="UP001596203">
    <property type="component" value="Unassembled WGS sequence"/>
</dbReference>
<dbReference type="InterPro" id="IPR000792">
    <property type="entry name" value="Tscrpt_reg_LuxR_C"/>
</dbReference>
<evidence type="ECO:0000256" key="3">
    <source>
        <dbReference type="ARBA" id="ARBA00023163"/>
    </source>
</evidence>
<dbReference type="SMART" id="SM00421">
    <property type="entry name" value="HTH_LUXR"/>
    <property type="match status" value="1"/>
</dbReference>
<dbReference type="PANTHER" id="PTHR44688">
    <property type="entry name" value="DNA-BINDING TRANSCRIPTIONAL ACTIVATOR DEVR_DOSR"/>
    <property type="match status" value="1"/>
</dbReference>
<evidence type="ECO:0000313" key="6">
    <source>
        <dbReference type="EMBL" id="MFC6022048.1"/>
    </source>
</evidence>
<dbReference type="RefSeq" id="WP_377431095.1">
    <property type="nucleotide sequence ID" value="NZ_JBHSPR010000054.1"/>
</dbReference>
<accession>A0ABW1KMD1</accession>
<dbReference type="Pfam" id="PF00196">
    <property type="entry name" value="GerE"/>
    <property type="match status" value="1"/>
</dbReference>
<keyword evidence="1" id="KW-0805">Transcription regulation</keyword>
<evidence type="ECO:0000256" key="1">
    <source>
        <dbReference type="ARBA" id="ARBA00023015"/>
    </source>
</evidence>
<dbReference type="InterPro" id="IPR016032">
    <property type="entry name" value="Sig_transdc_resp-reg_C-effctor"/>
</dbReference>
<dbReference type="PROSITE" id="PS00622">
    <property type="entry name" value="HTH_LUXR_1"/>
    <property type="match status" value="1"/>
</dbReference>
<feature type="transmembrane region" description="Helical" evidence="4">
    <location>
        <begin position="16"/>
        <end position="40"/>
    </location>
</feature>
<reference evidence="7" key="1">
    <citation type="journal article" date="2019" name="Int. J. Syst. Evol. Microbiol.">
        <title>The Global Catalogue of Microorganisms (GCM) 10K type strain sequencing project: providing services to taxonomists for standard genome sequencing and annotation.</title>
        <authorList>
            <consortium name="The Broad Institute Genomics Platform"/>
            <consortium name="The Broad Institute Genome Sequencing Center for Infectious Disease"/>
            <person name="Wu L."/>
            <person name="Ma J."/>
        </authorList>
    </citation>
    <scope>NUCLEOTIDE SEQUENCE [LARGE SCALE GENOMIC DNA]</scope>
    <source>
        <strain evidence="7">ZS-35-S2</strain>
    </source>
</reference>
<dbReference type="Gene3D" id="1.10.10.10">
    <property type="entry name" value="Winged helix-like DNA-binding domain superfamily/Winged helix DNA-binding domain"/>
    <property type="match status" value="1"/>
</dbReference>
<organism evidence="6 7">
    <name type="scientific">Plantactinospora solaniradicis</name>
    <dbReference type="NCBI Taxonomy" id="1723736"/>
    <lineage>
        <taxon>Bacteria</taxon>
        <taxon>Bacillati</taxon>
        <taxon>Actinomycetota</taxon>
        <taxon>Actinomycetes</taxon>
        <taxon>Micromonosporales</taxon>
        <taxon>Micromonosporaceae</taxon>
        <taxon>Plantactinospora</taxon>
    </lineage>
</organism>
<comment type="caution">
    <text evidence="6">The sequence shown here is derived from an EMBL/GenBank/DDBJ whole genome shotgun (WGS) entry which is preliminary data.</text>
</comment>
<dbReference type="EMBL" id="JBHSPR010000054">
    <property type="protein sequence ID" value="MFC6022048.1"/>
    <property type="molecule type" value="Genomic_DNA"/>
</dbReference>
<sequence length="170" mass="18076">MRVTAWLRSPSIRGRLLVAAVLVGCFVWAMVILGLSFAMVEHGGGQWWVIPLFGAFVLAIAVLAVRRVPAAPSRADAAPADLSVPVAAAQNPPPVAVQPAVQRKPTETLSSRELEVLHHLAAGRTNAEIAKVLFVAPGTVKAHLNHIFRKLEAASRLQAVAHAREAGLLD</sequence>
<evidence type="ECO:0000313" key="7">
    <source>
        <dbReference type="Proteomes" id="UP001596203"/>
    </source>
</evidence>
<feature type="transmembrane region" description="Helical" evidence="4">
    <location>
        <begin position="46"/>
        <end position="65"/>
    </location>
</feature>
<dbReference type="SUPFAM" id="SSF46894">
    <property type="entry name" value="C-terminal effector domain of the bipartite response regulators"/>
    <property type="match status" value="1"/>
</dbReference>
<keyword evidence="7" id="KW-1185">Reference proteome</keyword>
<proteinExistence type="predicted"/>
<evidence type="ECO:0000256" key="2">
    <source>
        <dbReference type="ARBA" id="ARBA00023125"/>
    </source>
</evidence>